<gene>
    <name evidence="2" type="ORF">V5799_020937</name>
</gene>
<keyword evidence="3" id="KW-1185">Reference proteome</keyword>
<accession>A0AAQ4ESN9</accession>
<evidence type="ECO:0000256" key="1">
    <source>
        <dbReference type="SAM" id="MobiDB-lite"/>
    </source>
</evidence>
<proteinExistence type="predicted"/>
<dbReference type="Proteomes" id="UP001321473">
    <property type="component" value="Unassembled WGS sequence"/>
</dbReference>
<name>A0AAQ4ESN9_AMBAM</name>
<comment type="caution">
    <text evidence="2">The sequence shown here is derived from an EMBL/GenBank/DDBJ whole genome shotgun (WGS) entry which is preliminary data.</text>
</comment>
<organism evidence="2 3">
    <name type="scientific">Amblyomma americanum</name>
    <name type="common">Lone star tick</name>
    <dbReference type="NCBI Taxonomy" id="6943"/>
    <lineage>
        <taxon>Eukaryota</taxon>
        <taxon>Metazoa</taxon>
        <taxon>Ecdysozoa</taxon>
        <taxon>Arthropoda</taxon>
        <taxon>Chelicerata</taxon>
        <taxon>Arachnida</taxon>
        <taxon>Acari</taxon>
        <taxon>Parasitiformes</taxon>
        <taxon>Ixodida</taxon>
        <taxon>Ixodoidea</taxon>
        <taxon>Ixodidae</taxon>
        <taxon>Amblyomminae</taxon>
        <taxon>Amblyomma</taxon>
    </lineage>
</organism>
<protein>
    <submittedName>
        <fullName evidence="2">Uncharacterized protein</fullName>
    </submittedName>
</protein>
<evidence type="ECO:0000313" key="2">
    <source>
        <dbReference type="EMBL" id="KAK8777722.1"/>
    </source>
</evidence>
<feature type="region of interest" description="Disordered" evidence="1">
    <location>
        <begin position="1"/>
        <end position="21"/>
    </location>
</feature>
<sequence length="100" mass="11021">MTSTTTPRDEQECPVDQVSKEVTRGTQNADLLWFGALTSGSQFSVQQRSPQEVNVLTGQRKLAAESNRIKCGGYVFQNQTAPSSFSSGGTQFVKPQDFDW</sequence>
<dbReference type="EMBL" id="JARKHS020011529">
    <property type="protein sequence ID" value="KAK8777722.1"/>
    <property type="molecule type" value="Genomic_DNA"/>
</dbReference>
<reference evidence="2 3" key="1">
    <citation type="journal article" date="2023" name="Arcadia Sci">
        <title>De novo assembly of a long-read Amblyomma americanum tick genome.</title>
        <authorList>
            <person name="Chou S."/>
            <person name="Poskanzer K.E."/>
            <person name="Rollins M."/>
            <person name="Thuy-Boun P.S."/>
        </authorList>
    </citation>
    <scope>NUCLEOTIDE SEQUENCE [LARGE SCALE GENOMIC DNA]</scope>
    <source>
        <strain evidence="2">F_SG_1</strain>
        <tissue evidence="2">Salivary glands</tissue>
    </source>
</reference>
<evidence type="ECO:0000313" key="3">
    <source>
        <dbReference type="Proteomes" id="UP001321473"/>
    </source>
</evidence>
<dbReference type="AlphaFoldDB" id="A0AAQ4ESN9"/>